<proteinExistence type="predicted"/>
<dbReference type="KEGG" id="trc:DYE49_11470"/>
<protein>
    <submittedName>
        <fullName evidence="1">Uncharacterized protein</fullName>
    </submittedName>
</protein>
<reference evidence="2 4" key="1">
    <citation type="submission" date="2018-08" db="EMBL/GenBank/DDBJ databases">
        <title>The first complete genome of Treponema rectale (CHPAT), a commensal spirochete of the bovine rectum.</title>
        <authorList>
            <person name="Staton G.J."/>
            <person name="Clegg S.R."/>
            <person name="Carter S.D."/>
            <person name="Radford A.D."/>
            <person name="Darby A."/>
            <person name="Hall N."/>
            <person name="Birtles R.J."/>
            <person name="Evans N.J."/>
        </authorList>
    </citation>
    <scope>NUCLEOTIDE SEQUENCE [LARGE SCALE GENOMIC DNA]</scope>
    <source>
        <strain evidence="2 4">CHPA</strain>
    </source>
</reference>
<evidence type="ECO:0000313" key="1">
    <source>
        <dbReference type="EMBL" id="MBB5219062.1"/>
    </source>
</evidence>
<dbReference type="Proteomes" id="UP000593591">
    <property type="component" value="Chromosome"/>
</dbReference>
<evidence type="ECO:0000313" key="2">
    <source>
        <dbReference type="EMBL" id="QOS41031.1"/>
    </source>
</evidence>
<gene>
    <name evidence="2" type="ORF">DYE49_11470</name>
    <name evidence="1" type="ORF">HNP77_001431</name>
</gene>
<reference evidence="1 3" key="2">
    <citation type="submission" date="2020-08" db="EMBL/GenBank/DDBJ databases">
        <title>Genomic Encyclopedia of Type Strains, Phase IV (KMG-IV): sequencing the most valuable type-strain genomes for metagenomic binning, comparative biology and taxonomic classification.</title>
        <authorList>
            <person name="Goeker M."/>
        </authorList>
    </citation>
    <scope>NUCLEOTIDE SEQUENCE [LARGE SCALE GENOMIC DNA]</scope>
    <source>
        <strain evidence="1 3">DSM 103679</strain>
    </source>
</reference>
<dbReference type="AlphaFoldDB" id="A0A840SI44"/>
<accession>A0A840SI44</accession>
<evidence type="ECO:0000313" key="4">
    <source>
        <dbReference type="Proteomes" id="UP000593591"/>
    </source>
</evidence>
<name>A0A840SI44_9SPIR</name>
<keyword evidence="3" id="KW-1185">Reference proteome</keyword>
<sequence length="226" mass="26737">MARKPKEHNVAGSQNDIQLLANEYPELLDSQLSTLIHESIKLNWCSPLKDDEYAEYVDQDFIDKLGISDKIKIPLKQFWPNKGPNWDGLAKYKNKVFIIEAKAHISEQQIESTDSKDKSLSLIENSLQKTKNFLEVKSNVSWCKNNYYQYANRLAHLYFLRELNNIDANLLFIYFLNDKTILEKKETIEDWEKAIDEVYKSLKIERKNKLSNYIHHIYIDTNKFER</sequence>
<dbReference type="RefSeq" id="WP_184652495.1">
    <property type="nucleotide sequence ID" value="NZ_JACHFR010000002.1"/>
</dbReference>
<dbReference type="EMBL" id="CP031517">
    <property type="protein sequence ID" value="QOS41031.1"/>
    <property type="molecule type" value="Genomic_DNA"/>
</dbReference>
<evidence type="ECO:0000313" key="3">
    <source>
        <dbReference type="Proteomes" id="UP000578697"/>
    </source>
</evidence>
<organism evidence="1 3">
    <name type="scientific">Treponema rectale</name>
    <dbReference type="NCBI Taxonomy" id="744512"/>
    <lineage>
        <taxon>Bacteria</taxon>
        <taxon>Pseudomonadati</taxon>
        <taxon>Spirochaetota</taxon>
        <taxon>Spirochaetia</taxon>
        <taxon>Spirochaetales</taxon>
        <taxon>Treponemataceae</taxon>
        <taxon>Treponema</taxon>
    </lineage>
</organism>
<dbReference type="Proteomes" id="UP000578697">
    <property type="component" value="Unassembled WGS sequence"/>
</dbReference>
<dbReference type="EMBL" id="JACHFR010000002">
    <property type="protein sequence ID" value="MBB5219062.1"/>
    <property type="molecule type" value="Genomic_DNA"/>
</dbReference>